<dbReference type="Proteomes" id="UP000694545">
    <property type="component" value="Unplaced"/>
</dbReference>
<protein>
    <submittedName>
        <fullName evidence="2">Uncharacterized protein</fullName>
    </submittedName>
</protein>
<feature type="region of interest" description="Disordered" evidence="1">
    <location>
        <begin position="1"/>
        <end position="38"/>
    </location>
</feature>
<dbReference type="PANTHER" id="PTHR16483">
    <property type="entry name" value="GASTROKINE 1"/>
    <property type="match status" value="1"/>
</dbReference>
<keyword evidence="3" id="KW-1185">Reference proteome</keyword>
<dbReference type="InterPro" id="IPR051772">
    <property type="entry name" value="Gastrokine"/>
</dbReference>
<evidence type="ECO:0000313" key="2">
    <source>
        <dbReference type="Ensembl" id="ENSVKKP00000023753.1"/>
    </source>
</evidence>
<name>A0A8D2LMJ3_VARKO</name>
<proteinExistence type="predicted"/>
<accession>A0A8D2LMJ3</accession>
<dbReference type="Ensembl" id="ENSVKKT00000024336.1">
    <property type="protein sequence ID" value="ENSVKKP00000023753.1"/>
    <property type="gene ID" value="ENSVKKG00000015682.1"/>
</dbReference>
<feature type="compositionally biased region" description="Basic residues" evidence="1">
    <location>
        <begin position="8"/>
        <end position="18"/>
    </location>
</feature>
<reference evidence="2" key="2">
    <citation type="submission" date="2025-09" db="UniProtKB">
        <authorList>
            <consortium name="Ensembl"/>
        </authorList>
    </citation>
    <scope>IDENTIFICATION</scope>
</reference>
<evidence type="ECO:0000256" key="1">
    <source>
        <dbReference type="SAM" id="MobiDB-lite"/>
    </source>
</evidence>
<reference evidence="2" key="1">
    <citation type="submission" date="2025-08" db="UniProtKB">
        <authorList>
            <consortium name="Ensembl"/>
        </authorList>
    </citation>
    <scope>IDENTIFICATION</scope>
</reference>
<sequence>MRTAPWPRARRAVTRGKRGLAGAEGQRAAASGSILPPGSRAALLTAPHPDLAEMEGQLLASATDSLAPNWNTCPTPAALPGEAESHPRALAGALPWEAGWVLENPGRAQACGAGTPPCQRCMFLRLAPASGAAAARTRLWAEPCAVRDAPGRTRGSREGSAGPRLHVLPPAFQADQLLLPNDKTQYYREFLGVVPGRGVQPEEAGEATQALCGQLPIYWRTASPPLGTRLPSRPVSLAGPPKQRLIYLCIDICFPSNICVSICFYYLPE</sequence>
<evidence type="ECO:0000313" key="3">
    <source>
        <dbReference type="Proteomes" id="UP000694545"/>
    </source>
</evidence>
<organism evidence="2 3">
    <name type="scientific">Varanus komodoensis</name>
    <name type="common">Komodo dragon</name>
    <dbReference type="NCBI Taxonomy" id="61221"/>
    <lineage>
        <taxon>Eukaryota</taxon>
        <taxon>Metazoa</taxon>
        <taxon>Chordata</taxon>
        <taxon>Craniata</taxon>
        <taxon>Vertebrata</taxon>
        <taxon>Euteleostomi</taxon>
        <taxon>Lepidosauria</taxon>
        <taxon>Squamata</taxon>
        <taxon>Bifurcata</taxon>
        <taxon>Unidentata</taxon>
        <taxon>Episquamata</taxon>
        <taxon>Toxicofera</taxon>
        <taxon>Anguimorpha</taxon>
        <taxon>Paleoanguimorpha</taxon>
        <taxon>Varanoidea</taxon>
        <taxon>Varanidae</taxon>
        <taxon>Varanus</taxon>
    </lineage>
</organism>
<dbReference type="AlphaFoldDB" id="A0A8D2LMJ3"/>